<accession>A0A183DXR5</accession>
<reference evidence="4" key="1">
    <citation type="submission" date="2016-06" db="UniProtKB">
        <authorList>
            <consortium name="WormBaseParasite"/>
        </authorList>
    </citation>
    <scope>IDENTIFICATION</scope>
</reference>
<name>A0A183DXR5_9BILA</name>
<evidence type="ECO:0000313" key="3">
    <source>
        <dbReference type="Proteomes" id="UP000271098"/>
    </source>
</evidence>
<proteinExistence type="predicted"/>
<evidence type="ECO:0000256" key="1">
    <source>
        <dbReference type="SAM" id="MobiDB-lite"/>
    </source>
</evidence>
<feature type="region of interest" description="Disordered" evidence="1">
    <location>
        <begin position="48"/>
        <end position="75"/>
    </location>
</feature>
<evidence type="ECO:0000313" key="2">
    <source>
        <dbReference type="EMBL" id="VDN22423.1"/>
    </source>
</evidence>
<protein>
    <submittedName>
        <fullName evidence="4">DUF1292 domain-containing protein</fullName>
    </submittedName>
</protein>
<dbReference type="WBParaSite" id="GPUH_0001352101-mRNA-1">
    <property type="protein sequence ID" value="GPUH_0001352101-mRNA-1"/>
    <property type="gene ID" value="GPUH_0001352101"/>
</dbReference>
<evidence type="ECO:0000313" key="4">
    <source>
        <dbReference type="WBParaSite" id="GPUH_0001352101-mRNA-1"/>
    </source>
</evidence>
<dbReference type="AlphaFoldDB" id="A0A183DXR5"/>
<gene>
    <name evidence="2" type="ORF">GPUH_LOCUS13505</name>
</gene>
<sequence>MTASSCECRSEQGNNTTDEFLPAEETEWKTFIGSDGSEYLIMLFKDQQNSDEQSNDVSLIDDGNASDEEVYSYES</sequence>
<keyword evidence="3" id="KW-1185">Reference proteome</keyword>
<organism evidence="4">
    <name type="scientific">Gongylonema pulchrum</name>
    <dbReference type="NCBI Taxonomy" id="637853"/>
    <lineage>
        <taxon>Eukaryota</taxon>
        <taxon>Metazoa</taxon>
        <taxon>Ecdysozoa</taxon>
        <taxon>Nematoda</taxon>
        <taxon>Chromadorea</taxon>
        <taxon>Rhabditida</taxon>
        <taxon>Spirurina</taxon>
        <taxon>Spiruromorpha</taxon>
        <taxon>Spiruroidea</taxon>
        <taxon>Gongylonematidae</taxon>
        <taxon>Gongylonema</taxon>
    </lineage>
</organism>
<feature type="compositionally biased region" description="Acidic residues" evidence="1">
    <location>
        <begin position="64"/>
        <end position="75"/>
    </location>
</feature>
<dbReference type="Proteomes" id="UP000271098">
    <property type="component" value="Unassembled WGS sequence"/>
</dbReference>
<reference evidence="2 3" key="2">
    <citation type="submission" date="2018-11" db="EMBL/GenBank/DDBJ databases">
        <authorList>
            <consortium name="Pathogen Informatics"/>
        </authorList>
    </citation>
    <scope>NUCLEOTIDE SEQUENCE [LARGE SCALE GENOMIC DNA]</scope>
</reference>
<feature type="compositionally biased region" description="Polar residues" evidence="1">
    <location>
        <begin position="48"/>
        <end position="57"/>
    </location>
</feature>
<dbReference type="EMBL" id="UYRT01080282">
    <property type="protein sequence ID" value="VDN22423.1"/>
    <property type="molecule type" value="Genomic_DNA"/>
</dbReference>